<organism evidence="2 3">
    <name type="scientific">Plakobranchus ocellatus</name>
    <dbReference type="NCBI Taxonomy" id="259542"/>
    <lineage>
        <taxon>Eukaryota</taxon>
        <taxon>Metazoa</taxon>
        <taxon>Spiralia</taxon>
        <taxon>Lophotrochozoa</taxon>
        <taxon>Mollusca</taxon>
        <taxon>Gastropoda</taxon>
        <taxon>Heterobranchia</taxon>
        <taxon>Euthyneura</taxon>
        <taxon>Panpulmonata</taxon>
        <taxon>Sacoglossa</taxon>
        <taxon>Placobranchoidea</taxon>
        <taxon>Plakobranchidae</taxon>
        <taxon>Plakobranchus</taxon>
    </lineage>
</organism>
<name>A0AAV3ZL74_9GAST</name>
<sequence length="97" mass="10767">MFGIFSGRVWPMRILAVGARVRRATARSDDLHGLGWPSERAEISPVRRGRLSGGRHLTHLSADWERQVRGSSPQGPGPAAKLLPRSNLIRTLECIFI</sequence>
<evidence type="ECO:0000256" key="1">
    <source>
        <dbReference type="SAM" id="MobiDB-lite"/>
    </source>
</evidence>
<comment type="caution">
    <text evidence="2">The sequence shown here is derived from an EMBL/GenBank/DDBJ whole genome shotgun (WGS) entry which is preliminary data.</text>
</comment>
<accession>A0AAV3ZL74</accession>
<evidence type="ECO:0000313" key="3">
    <source>
        <dbReference type="Proteomes" id="UP000735302"/>
    </source>
</evidence>
<gene>
    <name evidence="2" type="ORF">PoB_002178100</name>
</gene>
<evidence type="ECO:0000313" key="2">
    <source>
        <dbReference type="EMBL" id="GFN95275.1"/>
    </source>
</evidence>
<dbReference type="EMBL" id="BLXT01002485">
    <property type="protein sequence ID" value="GFN95275.1"/>
    <property type="molecule type" value="Genomic_DNA"/>
</dbReference>
<keyword evidence="3" id="KW-1185">Reference proteome</keyword>
<feature type="region of interest" description="Disordered" evidence="1">
    <location>
        <begin position="62"/>
        <end position="81"/>
    </location>
</feature>
<proteinExistence type="predicted"/>
<dbReference type="Proteomes" id="UP000735302">
    <property type="component" value="Unassembled WGS sequence"/>
</dbReference>
<reference evidence="2 3" key="1">
    <citation type="journal article" date="2021" name="Elife">
        <title>Chloroplast acquisition without the gene transfer in kleptoplastic sea slugs, Plakobranchus ocellatus.</title>
        <authorList>
            <person name="Maeda T."/>
            <person name="Takahashi S."/>
            <person name="Yoshida T."/>
            <person name="Shimamura S."/>
            <person name="Takaki Y."/>
            <person name="Nagai Y."/>
            <person name="Toyoda A."/>
            <person name="Suzuki Y."/>
            <person name="Arimoto A."/>
            <person name="Ishii H."/>
            <person name="Satoh N."/>
            <person name="Nishiyama T."/>
            <person name="Hasebe M."/>
            <person name="Maruyama T."/>
            <person name="Minagawa J."/>
            <person name="Obokata J."/>
            <person name="Shigenobu S."/>
        </authorList>
    </citation>
    <scope>NUCLEOTIDE SEQUENCE [LARGE SCALE GENOMIC DNA]</scope>
</reference>
<protein>
    <submittedName>
        <fullName evidence="2">Uncharacterized protein</fullName>
    </submittedName>
</protein>
<dbReference type="AlphaFoldDB" id="A0AAV3ZL74"/>